<evidence type="ECO:0000313" key="7">
    <source>
        <dbReference type="EMBL" id="CAF4021407.1"/>
    </source>
</evidence>
<evidence type="ECO:0000313" key="2">
    <source>
        <dbReference type="EMBL" id="CAF1683990.1"/>
    </source>
</evidence>
<dbReference type="OrthoDB" id="2145765at2759"/>
<dbReference type="Proteomes" id="UP000681967">
    <property type="component" value="Unassembled WGS sequence"/>
</dbReference>
<dbReference type="EMBL" id="CAJOBJ010005116">
    <property type="protein sequence ID" value="CAF4021407.1"/>
    <property type="molecule type" value="Genomic_DNA"/>
</dbReference>
<evidence type="ECO:0000313" key="10">
    <source>
        <dbReference type="EMBL" id="CAF5195234.1"/>
    </source>
</evidence>
<accession>A0A816H7G1</accession>
<dbReference type="Proteomes" id="UP000663856">
    <property type="component" value="Unassembled WGS sequence"/>
</dbReference>
<dbReference type="EMBL" id="CAJOBH010008598">
    <property type="protein sequence ID" value="CAF4117808.1"/>
    <property type="molecule type" value="Genomic_DNA"/>
</dbReference>
<dbReference type="EMBL" id="CAJOBG010000357">
    <property type="protein sequence ID" value="CAF3802808.1"/>
    <property type="molecule type" value="Genomic_DNA"/>
</dbReference>
<dbReference type="EMBL" id="CAJOBF010006046">
    <property type="protein sequence ID" value="CAF4194858.1"/>
    <property type="molecule type" value="Genomic_DNA"/>
</dbReference>
<dbReference type="Proteomes" id="UP000681720">
    <property type="component" value="Unassembled WGS sequence"/>
</dbReference>
<reference evidence="2" key="1">
    <citation type="submission" date="2021-02" db="EMBL/GenBank/DDBJ databases">
        <authorList>
            <person name="Nowell W R."/>
        </authorList>
    </citation>
    <scope>NUCLEOTIDE SEQUENCE</scope>
</reference>
<dbReference type="InterPro" id="IPR028118">
    <property type="entry name" value="Chibby_fam"/>
</dbReference>
<evidence type="ECO:0000313" key="9">
    <source>
        <dbReference type="EMBL" id="CAF4194858.1"/>
    </source>
</evidence>
<evidence type="ECO:0000313" key="8">
    <source>
        <dbReference type="EMBL" id="CAF4117808.1"/>
    </source>
</evidence>
<evidence type="ECO:0000313" key="11">
    <source>
        <dbReference type="Proteomes" id="UP000663834"/>
    </source>
</evidence>
<organism evidence="2 11">
    <name type="scientific">Rotaria magnacalcarata</name>
    <dbReference type="NCBI Taxonomy" id="392030"/>
    <lineage>
        <taxon>Eukaryota</taxon>
        <taxon>Metazoa</taxon>
        <taxon>Spiralia</taxon>
        <taxon>Gnathifera</taxon>
        <taxon>Rotifera</taxon>
        <taxon>Eurotatoria</taxon>
        <taxon>Bdelloidea</taxon>
        <taxon>Philodinida</taxon>
        <taxon>Philodinidae</taxon>
        <taxon>Rotaria</taxon>
    </lineage>
</organism>
<dbReference type="EMBL" id="CAJNRE010005635">
    <property type="protein sequence ID" value="CAF2047610.1"/>
    <property type="molecule type" value="Genomic_DNA"/>
</dbReference>
<dbReference type="EMBL" id="CAJNOW010021374">
    <property type="protein sequence ID" value="CAF1683990.1"/>
    <property type="molecule type" value="Genomic_DNA"/>
</dbReference>
<protein>
    <submittedName>
        <fullName evidence="2">Uncharacterized protein</fullName>
    </submittedName>
</protein>
<dbReference type="EMBL" id="CAJNOV010017518">
    <property type="protein sequence ID" value="CAF1608544.1"/>
    <property type="molecule type" value="Genomic_DNA"/>
</dbReference>
<evidence type="ECO:0000313" key="5">
    <source>
        <dbReference type="EMBL" id="CAF2214403.1"/>
    </source>
</evidence>
<dbReference type="Proteomes" id="UP000663855">
    <property type="component" value="Unassembled WGS sequence"/>
</dbReference>
<evidence type="ECO:0000313" key="1">
    <source>
        <dbReference type="EMBL" id="CAF1608544.1"/>
    </source>
</evidence>
<dbReference type="Pfam" id="PF14645">
    <property type="entry name" value="Chibby"/>
    <property type="match status" value="1"/>
</dbReference>
<dbReference type="Proteomes" id="UP000663824">
    <property type="component" value="Unassembled WGS sequence"/>
</dbReference>
<evidence type="ECO:0000313" key="6">
    <source>
        <dbReference type="EMBL" id="CAF3802808.1"/>
    </source>
</evidence>
<evidence type="ECO:0000313" key="4">
    <source>
        <dbReference type="EMBL" id="CAF2196240.1"/>
    </source>
</evidence>
<dbReference type="EMBL" id="CAJNRF010016387">
    <property type="protein sequence ID" value="CAF2196240.1"/>
    <property type="molecule type" value="Genomic_DNA"/>
</dbReference>
<dbReference type="Proteomes" id="UP000663866">
    <property type="component" value="Unassembled WGS sequence"/>
</dbReference>
<comment type="caution">
    <text evidence="2">The sequence shown here is derived from an EMBL/GenBank/DDBJ whole genome shotgun (WGS) entry which is preliminary data.</text>
</comment>
<dbReference type="Proteomes" id="UP000676336">
    <property type="component" value="Unassembled WGS sequence"/>
</dbReference>
<dbReference type="Proteomes" id="UP000663842">
    <property type="component" value="Unassembled WGS sequence"/>
</dbReference>
<gene>
    <name evidence="8" type="ORF">BYL167_LOCUS19922</name>
    <name evidence="1" type="ORF">CJN711_LOCUS36207</name>
    <name evidence="7" type="ORF">GIL414_LOCUS12889</name>
    <name evidence="2" type="ORF">KQP761_LOCUS37767</name>
    <name evidence="3" type="ORF">MBJ925_LOCUS12428</name>
    <name evidence="6" type="ORF">OVN521_LOCUS3974</name>
    <name evidence="10" type="ORF">SMN809_LOCUS73737</name>
    <name evidence="9" type="ORF">UXM345_LOCUS27654</name>
    <name evidence="4" type="ORF">WKI299_LOCUS34257</name>
    <name evidence="5" type="ORF">XDN619_LOCUS33461</name>
</gene>
<evidence type="ECO:0000313" key="12">
    <source>
        <dbReference type="Proteomes" id="UP000663866"/>
    </source>
</evidence>
<evidence type="ECO:0000313" key="3">
    <source>
        <dbReference type="EMBL" id="CAF2047610.1"/>
    </source>
</evidence>
<dbReference type="Proteomes" id="UP000663887">
    <property type="component" value="Unassembled WGS sequence"/>
</dbReference>
<keyword evidence="12" id="KW-1185">Reference proteome</keyword>
<proteinExistence type="predicted"/>
<dbReference type="EMBL" id="CAJOBI010328536">
    <property type="protein sequence ID" value="CAF5195234.1"/>
    <property type="molecule type" value="Genomic_DNA"/>
</dbReference>
<dbReference type="Proteomes" id="UP000663834">
    <property type="component" value="Unassembled WGS sequence"/>
</dbReference>
<sequence>MFRLKQPLVKKNLFLTKRAKPRKILSRSPFKFSAQELDREYGSRYQTIDIHIGDVRLILDFVEGVWKLDEPPISPEELVALEKQRSELAEENTYLRAKLDILFELVAQTTAEQDLRRETSQSSQ</sequence>
<dbReference type="AlphaFoldDB" id="A0A816H7G1"/>
<dbReference type="EMBL" id="CAJNRG010016983">
    <property type="protein sequence ID" value="CAF2214403.1"/>
    <property type="molecule type" value="Genomic_DNA"/>
</dbReference>
<name>A0A816H7G1_9BILA</name>